<sequence>MTKKNETSAESAKDWQLLSADVTAILSEFKSVALLNEADSVAFVKGFIEAFLNALLNDEHFEKVKIVKLAKRVFRFADLNLLLLQHFAAKMRSMSVVEPNAKPKLAHFFAEFPIVAESRDSLLSESQLKFGKIGLDWARHCVYMQKAWLELLQIEFNPKLCRLLFPRFIESVMDHSPNSELFADVLYRTFQIGGFMSVISLGGIFKLIVKRNLDHPNFYAEVYKIMHTNICYSNYAQKFFDLVDLIMSSSHIPSYVVCAFTKKLCRLLLFAPAHCQLPLIQLIKNLFCRHPTVHSVLIDRPQPTTFENDPYDEQELDLQKSRATDSSLWELKAIQWHWHDKVSAKANFVNSNVQDEETSLGWQTADEIFEAILERANTVLATSNGRKGAKFDEEETQTEEEEEGEEAENGDYYPDAIGNCVMENGTGSRRKRKKQRTEWEKGGKRRAESLFSSDQNAFWSF</sequence>
<dbReference type="InterPro" id="IPR005612">
    <property type="entry name" value="CCAAT-binding_factor"/>
</dbReference>
<protein>
    <recommendedName>
        <fullName evidence="3">CCAAT-binding factor domain-containing protein</fullName>
    </recommendedName>
</protein>
<dbReference type="Proteomes" id="UP001620645">
    <property type="component" value="Unassembled WGS sequence"/>
</dbReference>
<dbReference type="PANTHER" id="PTHR12455:SF0">
    <property type="entry name" value="NUCLEOLAR COMPLEX PROTEIN 4 HOMOLOG"/>
    <property type="match status" value="1"/>
</dbReference>
<evidence type="ECO:0000259" key="3">
    <source>
        <dbReference type="Pfam" id="PF03914"/>
    </source>
</evidence>
<dbReference type="AlphaFoldDB" id="A0ABD2JHV1"/>
<comment type="caution">
    <text evidence="4">The sequence shown here is derived from an EMBL/GenBank/DDBJ whole genome shotgun (WGS) entry which is preliminary data.</text>
</comment>
<reference evidence="4 5" key="1">
    <citation type="submission" date="2024-10" db="EMBL/GenBank/DDBJ databases">
        <authorList>
            <person name="Kim D."/>
        </authorList>
    </citation>
    <scope>NUCLEOTIDE SEQUENCE [LARGE SCALE GENOMIC DNA]</scope>
    <source>
        <strain evidence="4">Taebaek</strain>
    </source>
</reference>
<dbReference type="InterPro" id="IPR027193">
    <property type="entry name" value="Noc4"/>
</dbReference>
<evidence type="ECO:0000256" key="1">
    <source>
        <dbReference type="ARBA" id="ARBA00007797"/>
    </source>
</evidence>
<feature type="compositionally biased region" description="Acidic residues" evidence="2">
    <location>
        <begin position="392"/>
        <end position="409"/>
    </location>
</feature>
<accession>A0ABD2JHV1</accession>
<keyword evidence="5" id="KW-1185">Reference proteome</keyword>
<feature type="domain" description="CCAAT-binding factor" evidence="3">
    <location>
        <begin position="197"/>
        <end position="345"/>
    </location>
</feature>
<evidence type="ECO:0000313" key="5">
    <source>
        <dbReference type="Proteomes" id="UP001620645"/>
    </source>
</evidence>
<proteinExistence type="inferred from homology"/>
<dbReference type="Pfam" id="PF03914">
    <property type="entry name" value="CBF"/>
    <property type="match status" value="1"/>
</dbReference>
<feature type="compositionally biased region" description="Polar residues" evidence="2">
    <location>
        <begin position="450"/>
        <end position="461"/>
    </location>
</feature>
<name>A0ABD2JHV1_HETSC</name>
<dbReference type="PANTHER" id="PTHR12455">
    <property type="entry name" value="NUCLEOLAR COMPLEX PROTEIN 4"/>
    <property type="match status" value="1"/>
</dbReference>
<feature type="compositionally biased region" description="Basic and acidic residues" evidence="2">
    <location>
        <begin position="436"/>
        <end position="448"/>
    </location>
</feature>
<gene>
    <name evidence="4" type="ORF">niasHS_006643</name>
</gene>
<evidence type="ECO:0000256" key="2">
    <source>
        <dbReference type="SAM" id="MobiDB-lite"/>
    </source>
</evidence>
<comment type="similarity">
    <text evidence="1">Belongs to the CBF/MAK21 family.</text>
</comment>
<dbReference type="GO" id="GO:0005634">
    <property type="term" value="C:nucleus"/>
    <property type="evidence" value="ECO:0007669"/>
    <property type="project" value="UniProtKB-ARBA"/>
</dbReference>
<feature type="region of interest" description="Disordered" evidence="2">
    <location>
        <begin position="384"/>
        <end position="461"/>
    </location>
</feature>
<dbReference type="EMBL" id="JBICCN010000143">
    <property type="protein sequence ID" value="KAL3090191.1"/>
    <property type="molecule type" value="Genomic_DNA"/>
</dbReference>
<evidence type="ECO:0000313" key="4">
    <source>
        <dbReference type="EMBL" id="KAL3090191.1"/>
    </source>
</evidence>
<organism evidence="4 5">
    <name type="scientific">Heterodera schachtii</name>
    <name type="common">Sugarbeet cyst nematode worm</name>
    <name type="synonym">Tylenchus schachtii</name>
    <dbReference type="NCBI Taxonomy" id="97005"/>
    <lineage>
        <taxon>Eukaryota</taxon>
        <taxon>Metazoa</taxon>
        <taxon>Ecdysozoa</taxon>
        <taxon>Nematoda</taxon>
        <taxon>Chromadorea</taxon>
        <taxon>Rhabditida</taxon>
        <taxon>Tylenchina</taxon>
        <taxon>Tylenchomorpha</taxon>
        <taxon>Tylenchoidea</taxon>
        <taxon>Heteroderidae</taxon>
        <taxon>Heteroderinae</taxon>
        <taxon>Heterodera</taxon>
    </lineage>
</organism>